<accession>A0ABQ8GJL8</accession>
<feature type="transmembrane region" description="Helical" evidence="2">
    <location>
        <begin position="173"/>
        <end position="200"/>
    </location>
</feature>
<gene>
    <name evidence="3" type="ORF">B0J12DRAFT_367530</name>
</gene>
<evidence type="ECO:0000256" key="2">
    <source>
        <dbReference type="SAM" id="Phobius"/>
    </source>
</evidence>
<protein>
    <submittedName>
        <fullName evidence="3">Uncharacterized protein</fullName>
    </submittedName>
</protein>
<evidence type="ECO:0000256" key="1">
    <source>
        <dbReference type="SAM" id="MobiDB-lite"/>
    </source>
</evidence>
<keyword evidence="2" id="KW-0472">Membrane</keyword>
<comment type="caution">
    <text evidence="3">The sequence shown here is derived from an EMBL/GenBank/DDBJ whole genome shotgun (WGS) entry which is preliminary data.</text>
</comment>
<dbReference type="EMBL" id="JAGTJR010000006">
    <property type="protein sequence ID" value="KAH7058586.1"/>
    <property type="molecule type" value="Genomic_DNA"/>
</dbReference>
<feature type="compositionally biased region" description="Basic residues" evidence="1">
    <location>
        <begin position="51"/>
        <end position="61"/>
    </location>
</feature>
<organism evidence="3 4">
    <name type="scientific">Macrophomina phaseolina</name>
    <dbReference type="NCBI Taxonomy" id="35725"/>
    <lineage>
        <taxon>Eukaryota</taxon>
        <taxon>Fungi</taxon>
        <taxon>Dikarya</taxon>
        <taxon>Ascomycota</taxon>
        <taxon>Pezizomycotina</taxon>
        <taxon>Dothideomycetes</taxon>
        <taxon>Dothideomycetes incertae sedis</taxon>
        <taxon>Botryosphaeriales</taxon>
        <taxon>Botryosphaeriaceae</taxon>
        <taxon>Macrophomina</taxon>
    </lineage>
</organism>
<evidence type="ECO:0000313" key="3">
    <source>
        <dbReference type="EMBL" id="KAH7058586.1"/>
    </source>
</evidence>
<sequence length="202" mass="22576">MYLSLQPRNEWIAHTYTLTDNQATETKKQTTNQAHSQPRQCPTAEEEEEKKKKKRERERKCHLSQPCSENFAAAAAASKQAAEIPQSCFPPLSLRILAPEGGGLPEPPNPALCSLSPPPRPALPCPGVLVPYPRPSHAAPNRFLRPTTALCCPVALWAPNRVFFLHSCAEHTYVLFSFFLELLSVLFLEIFFFFSLSLFAPS</sequence>
<proteinExistence type="predicted"/>
<evidence type="ECO:0000313" key="4">
    <source>
        <dbReference type="Proteomes" id="UP000774617"/>
    </source>
</evidence>
<feature type="compositionally biased region" description="Polar residues" evidence="1">
    <location>
        <begin position="18"/>
        <end position="40"/>
    </location>
</feature>
<feature type="region of interest" description="Disordered" evidence="1">
    <location>
        <begin position="18"/>
        <end position="61"/>
    </location>
</feature>
<reference evidence="3 4" key="1">
    <citation type="journal article" date="2021" name="Nat. Commun.">
        <title>Genetic determinants of endophytism in the Arabidopsis root mycobiome.</title>
        <authorList>
            <person name="Mesny F."/>
            <person name="Miyauchi S."/>
            <person name="Thiergart T."/>
            <person name="Pickel B."/>
            <person name="Atanasova L."/>
            <person name="Karlsson M."/>
            <person name="Huettel B."/>
            <person name="Barry K.W."/>
            <person name="Haridas S."/>
            <person name="Chen C."/>
            <person name="Bauer D."/>
            <person name="Andreopoulos W."/>
            <person name="Pangilinan J."/>
            <person name="LaButti K."/>
            <person name="Riley R."/>
            <person name="Lipzen A."/>
            <person name="Clum A."/>
            <person name="Drula E."/>
            <person name="Henrissat B."/>
            <person name="Kohler A."/>
            <person name="Grigoriev I.V."/>
            <person name="Martin F.M."/>
            <person name="Hacquard S."/>
        </authorList>
    </citation>
    <scope>NUCLEOTIDE SEQUENCE [LARGE SCALE GENOMIC DNA]</scope>
    <source>
        <strain evidence="3 4">MPI-SDFR-AT-0080</strain>
    </source>
</reference>
<dbReference type="Proteomes" id="UP000774617">
    <property type="component" value="Unassembled WGS sequence"/>
</dbReference>
<keyword evidence="2" id="KW-0812">Transmembrane</keyword>
<keyword evidence="2" id="KW-1133">Transmembrane helix</keyword>
<name>A0ABQ8GJL8_9PEZI</name>
<keyword evidence="4" id="KW-1185">Reference proteome</keyword>